<evidence type="ECO:0000313" key="5">
    <source>
        <dbReference type="Proteomes" id="UP000654075"/>
    </source>
</evidence>
<comment type="caution">
    <text evidence="4">The sequence shown here is derived from an EMBL/GenBank/DDBJ whole genome shotgun (WGS) entry which is preliminary data.</text>
</comment>
<evidence type="ECO:0000256" key="2">
    <source>
        <dbReference type="SAM" id="MobiDB-lite"/>
    </source>
</evidence>
<dbReference type="OMA" id="WISAKFG"/>
<evidence type="ECO:0000313" key="4">
    <source>
        <dbReference type="EMBL" id="CAE8593748.1"/>
    </source>
</evidence>
<dbReference type="PROSITE" id="PS50222">
    <property type="entry name" value="EF_HAND_2"/>
    <property type="match status" value="1"/>
</dbReference>
<dbReference type="PROSITE" id="PS00018">
    <property type="entry name" value="EF_HAND_1"/>
    <property type="match status" value="2"/>
</dbReference>
<gene>
    <name evidence="4" type="ORF">PGLA1383_LOCUS12335</name>
</gene>
<dbReference type="Gene3D" id="1.10.238.10">
    <property type="entry name" value="EF-hand"/>
    <property type="match status" value="2"/>
</dbReference>
<feature type="compositionally biased region" description="Basic and acidic residues" evidence="2">
    <location>
        <begin position="614"/>
        <end position="623"/>
    </location>
</feature>
<proteinExistence type="predicted"/>
<evidence type="ECO:0000256" key="1">
    <source>
        <dbReference type="ARBA" id="ARBA00022837"/>
    </source>
</evidence>
<feature type="domain" description="EF-hand" evidence="3">
    <location>
        <begin position="505"/>
        <end position="540"/>
    </location>
</feature>
<protein>
    <recommendedName>
        <fullName evidence="3">EF-hand domain-containing protein</fullName>
    </recommendedName>
</protein>
<feature type="compositionally biased region" description="Polar residues" evidence="2">
    <location>
        <begin position="653"/>
        <end position="676"/>
    </location>
</feature>
<dbReference type="GO" id="GO:0005509">
    <property type="term" value="F:calcium ion binding"/>
    <property type="evidence" value="ECO:0007669"/>
    <property type="project" value="InterPro"/>
</dbReference>
<feature type="region of interest" description="Disordered" evidence="2">
    <location>
        <begin position="606"/>
        <end position="748"/>
    </location>
</feature>
<dbReference type="OrthoDB" id="424194at2759"/>
<keyword evidence="5" id="KW-1185">Reference proteome</keyword>
<sequence>MITELGNGSLLRGWRMAFDSEGDLCVDFDDFCRVAASIHFVGDVQLLFGQDGDFGALTLSELAPVEGELMNRFMLWISAKFGSTQEMFVALDAALDVHKKGKVSREMFVAGLQNGDGFEADQEQMDAIFDCIDTGDVGFICREDVVFLEVDPQVRQRESYKLKGGKVREWKEFAALQYLQNARNVNSTGKPSEALHPKHRLAPRPWQAGTFETIPLVLISRRRDREREARLRAKSARIVFKHHLCACFGNEVRAVRRSVGGMDEQDISVLDLRRYCRKVDMPVNFTDLFSGLDFDGDGICTLEELCPERAEDLAKFKDWAQKTLGCCANLWSCEEAVLARAKQRGSKGGWISETKMQMKPFMEALSQLGWPGVTRSEERMNVFSSLDAFGCGLIQPTDLAWLDRWSVPEWLASEPDHDAWAKLKELFVTTYGHPLRAWRVALDRDSSNKIAWSEFQTACRKVHFHGNVGGAWRALDADMSGYIGMREYDPPSEALLTSFKEWCGNNFGSVKNCFKALDSDRSGSVTLPELKRACHKLKWLGCVKTLFESLDIDGDSRSRRDASTGKRALTLDEISFLDTWLVEPGAEEMEAESKTAELMAQQVIKAGQRTPKKSGWDEKDVKHILPLSPSKAKRAASPSKEQGEKLPPARPDSQGSCPSTQAGALQSRPSTQQGSRPSTQQGSRPSTQQGGSRSSTRSDSRPALRQFGGQDWEGFQRSAVDHHQHVRSAKGLARSNSSPAAQRRLPNV</sequence>
<dbReference type="InterPro" id="IPR002048">
    <property type="entry name" value="EF_hand_dom"/>
</dbReference>
<dbReference type="InterPro" id="IPR011992">
    <property type="entry name" value="EF-hand-dom_pair"/>
</dbReference>
<dbReference type="Pfam" id="PF13202">
    <property type="entry name" value="EF-hand_5"/>
    <property type="match status" value="1"/>
</dbReference>
<evidence type="ECO:0000259" key="3">
    <source>
        <dbReference type="PROSITE" id="PS50222"/>
    </source>
</evidence>
<name>A0A813E506_POLGL</name>
<reference evidence="4" key="1">
    <citation type="submission" date="2021-02" db="EMBL/GenBank/DDBJ databases">
        <authorList>
            <person name="Dougan E. K."/>
            <person name="Rhodes N."/>
            <person name="Thang M."/>
            <person name="Chan C."/>
        </authorList>
    </citation>
    <scope>NUCLEOTIDE SEQUENCE</scope>
</reference>
<dbReference type="Proteomes" id="UP000654075">
    <property type="component" value="Unassembled WGS sequence"/>
</dbReference>
<feature type="compositionally biased region" description="Low complexity" evidence="2">
    <location>
        <begin position="626"/>
        <end position="640"/>
    </location>
</feature>
<dbReference type="AlphaFoldDB" id="A0A813E506"/>
<organism evidence="4 5">
    <name type="scientific">Polarella glacialis</name>
    <name type="common">Dinoflagellate</name>
    <dbReference type="NCBI Taxonomy" id="89957"/>
    <lineage>
        <taxon>Eukaryota</taxon>
        <taxon>Sar</taxon>
        <taxon>Alveolata</taxon>
        <taxon>Dinophyceae</taxon>
        <taxon>Suessiales</taxon>
        <taxon>Suessiaceae</taxon>
        <taxon>Polarella</taxon>
    </lineage>
</organism>
<dbReference type="EMBL" id="CAJNNV010006539">
    <property type="protein sequence ID" value="CAE8593748.1"/>
    <property type="molecule type" value="Genomic_DNA"/>
</dbReference>
<feature type="compositionally biased region" description="Low complexity" evidence="2">
    <location>
        <begin position="677"/>
        <end position="695"/>
    </location>
</feature>
<accession>A0A813E506</accession>
<dbReference type="SUPFAM" id="SSF47473">
    <property type="entry name" value="EF-hand"/>
    <property type="match status" value="2"/>
</dbReference>
<keyword evidence="1" id="KW-0106">Calcium</keyword>
<dbReference type="InterPro" id="IPR018247">
    <property type="entry name" value="EF_Hand_1_Ca_BS"/>
</dbReference>